<feature type="domain" description="LIM zinc-binding" evidence="5">
    <location>
        <begin position="432"/>
        <end position="500"/>
    </location>
</feature>
<dbReference type="OMA" id="FYQQPTE"/>
<dbReference type="Pfam" id="PF02141">
    <property type="entry name" value="DENN"/>
    <property type="match status" value="1"/>
</dbReference>
<evidence type="ECO:0000259" key="5">
    <source>
        <dbReference type="PROSITE" id="PS50023"/>
    </source>
</evidence>
<dbReference type="EMBL" id="GL883006">
    <property type="protein sequence ID" value="EGG25242.1"/>
    <property type="molecule type" value="Genomic_DNA"/>
</dbReference>
<keyword evidence="2 3" id="KW-0862">Zinc</keyword>
<dbReference type="InterPro" id="IPR043153">
    <property type="entry name" value="DENN_C"/>
</dbReference>
<dbReference type="InterPro" id="IPR037516">
    <property type="entry name" value="Tripartite_DENN"/>
</dbReference>
<feature type="compositionally biased region" description="Low complexity" evidence="4">
    <location>
        <begin position="923"/>
        <end position="946"/>
    </location>
</feature>
<dbReference type="SMART" id="SM00799">
    <property type="entry name" value="DENN"/>
    <property type="match status" value="1"/>
</dbReference>
<feature type="compositionally biased region" description="Low complexity" evidence="4">
    <location>
        <begin position="1005"/>
        <end position="1016"/>
    </location>
</feature>
<feature type="region of interest" description="Disordered" evidence="4">
    <location>
        <begin position="1089"/>
        <end position="1110"/>
    </location>
</feature>
<evidence type="ECO:0000313" key="7">
    <source>
        <dbReference type="EMBL" id="EGG25242.1"/>
    </source>
</evidence>
<dbReference type="STRING" id="1054147.F4PHQ8"/>
<dbReference type="InterPro" id="IPR051942">
    <property type="entry name" value="DENN_domain_containing_2"/>
</dbReference>
<dbReference type="PANTHER" id="PTHR15288:SF0">
    <property type="entry name" value="UDENN DOMAIN-CONTAINING PROTEIN"/>
    <property type="match status" value="1"/>
</dbReference>
<dbReference type="InterPro" id="IPR001781">
    <property type="entry name" value="Znf_LIM"/>
</dbReference>
<feature type="compositionally biased region" description="Gly residues" evidence="4">
    <location>
        <begin position="981"/>
        <end position="990"/>
    </location>
</feature>
<feature type="compositionally biased region" description="Low complexity" evidence="4">
    <location>
        <begin position="805"/>
        <end position="818"/>
    </location>
</feature>
<evidence type="ECO:0000256" key="1">
    <source>
        <dbReference type="ARBA" id="ARBA00022723"/>
    </source>
</evidence>
<dbReference type="OrthoDB" id="10266080at2759"/>
<keyword evidence="1 3" id="KW-0479">Metal-binding</keyword>
<evidence type="ECO:0008006" key="9">
    <source>
        <dbReference type="Google" id="ProtNLM"/>
    </source>
</evidence>
<evidence type="ECO:0000256" key="4">
    <source>
        <dbReference type="SAM" id="MobiDB-lite"/>
    </source>
</evidence>
<reference evidence="8" key="1">
    <citation type="journal article" date="2011" name="Genome Res.">
        <title>Phylogeny-wide analysis of social amoeba genomes highlights ancient origins for complex intercellular communication.</title>
        <authorList>
            <person name="Heidel A.J."/>
            <person name="Lawal H.M."/>
            <person name="Felder M."/>
            <person name="Schilde C."/>
            <person name="Helps N.R."/>
            <person name="Tunggal B."/>
            <person name="Rivero F."/>
            <person name="John U."/>
            <person name="Schleicher M."/>
            <person name="Eichinger L."/>
            <person name="Platzer M."/>
            <person name="Noegel A.A."/>
            <person name="Schaap P."/>
            <person name="Gloeckner G."/>
        </authorList>
    </citation>
    <scope>NUCLEOTIDE SEQUENCE [LARGE SCALE GENOMIC DNA]</scope>
    <source>
        <strain evidence="8">SH3</strain>
    </source>
</reference>
<evidence type="ECO:0000259" key="6">
    <source>
        <dbReference type="PROSITE" id="PS50211"/>
    </source>
</evidence>
<feature type="compositionally biased region" description="Low complexity" evidence="4">
    <location>
        <begin position="721"/>
        <end position="744"/>
    </location>
</feature>
<organism evidence="7 8">
    <name type="scientific">Cavenderia fasciculata</name>
    <name type="common">Slime mold</name>
    <name type="synonym">Dictyostelium fasciculatum</name>
    <dbReference type="NCBI Taxonomy" id="261658"/>
    <lineage>
        <taxon>Eukaryota</taxon>
        <taxon>Amoebozoa</taxon>
        <taxon>Evosea</taxon>
        <taxon>Eumycetozoa</taxon>
        <taxon>Dictyostelia</taxon>
        <taxon>Acytosteliales</taxon>
        <taxon>Cavenderiaceae</taxon>
        <taxon>Cavenderia</taxon>
    </lineage>
</organism>
<feature type="compositionally biased region" description="Polar residues" evidence="4">
    <location>
        <begin position="958"/>
        <end position="977"/>
    </location>
</feature>
<dbReference type="PROSITE" id="PS50211">
    <property type="entry name" value="DENN"/>
    <property type="match status" value="1"/>
</dbReference>
<feature type="domain" description="UDENN" evidence="6">
    <location>
        <begin position="19"/>
        <end position="402"/>
    </location>
</feature>
<feature type="region of interest" description="Disordered" evidence="4">
    <location>
        <begin position="683"/>
        <end position="744"/>
    </location>
</feature>
<dbReference type="Gene3D" id="3.40.50.11500">
    <property type="match status" value="1"/>
</dbReference>
<dbReference type="Proteomes" id="UP000007797">
    <property type="component" value="Unassembled WGS sequence"/>
</dbReference>
<dbReference type="InterPro" id="IPR005113">
    <property type="entry name" value="uDENN_dom"/>
</dbReference>
<proteinExistence type="predicted"/>
<gene>
    <name evidence="7" type="ORF">DFA_03490</name>
</gene>
<dbReference type="InterPro" id="IPR001194">
    <property type="entry name" value="cDENN_dom"/>
</dbReference>
<feature type="compositionally biased region" description="Pro residues" evidence="4">
    <location>
        <begin position="847"/>
        <end position="862"/>
    </location>
</feature>
<dbReference type="RefSeq" id="XP_004363093.1">
    <property type="nucleotide sequence ID" value="XM_004363036.1"/>
</dbReference>
<evidence type="ECO:0000256" key="2">
    <source>
        <dbReference type="ARBA" id="ARBA00022833"/>
    </source>
</evidence>
<feature type="compositionally biased region" description="Pro residues" evidence="4">
    <location>
        <begin position="777"/>
        <end position="787"/>
    </location>
</feature>
<sequence>MSDANRGARKRMSKQHNGLFSKFMVTQLDLTTYKPLLSFKWLPKGTQDSRDEADENKVLQFCFPESITVLQSIISNITTEQIDYFSFILTNSYGGKSFAYCKRILKEDPVCYIFISTKPYFSLFDQIFTVIESKYERKVKYSINALLTSLLMFPLDPTLSQIEIKASANNSQTENYEFLYTSPTTEFEHISYEPIYNMKPAHVIKLYESILTECRVILCSSSISKISNSILAISSLVNPFSWQHIFISILPEGLMPYVSAPIPFLVGILESSLKSFYQQPTEQVILYNLDKCEFMIDPNFKSLLPVHINTYLENSLKKIKSEHPSYDSGFDKVIRKPFLSVIYHLFQNYPKFMLKNGVSYSFAKDQFIDSHSGSNKKLIETLVCSQMIEMFFNEKEVELADAEDPQQCSFLLGSRDMVDKIQVTSYKRQSVLDCPICMQSTNHHASIEFANYLMHQECFKCKTCGRGLMDFEREKVILKRKDGERIQLYCAECRSGTFLNKLKNTSSHSKQKIYSFFKNLDSEDVNSFFYSSPAIRYSRQQHQLQQMQQQLQQQTKGVNISNPMPLYGSNAAGGYPIIPVKTEIQNYKFKKPPPKDLGGKALSMGRLHPLHNEKSSTLPSSLHKTGGSAIFTPKAQSPPPKISSSSFNKSLPDRQKPPLPPTPSEMKERAVEQFKQKNIHIHGGYQHVDGDPPSSSSSSTNTPSISPSSSFDEARLHNHLAADTTNSSASSANSTPSNTPPATLSLTYQITNETRAMQFSKALPEVPFLPIKKPGPLPPLPPIPAPGTPASSRPLPIPRPKDTTVVVGVSPSLSPPQSTATSPRSRIVPSRGPSPPTTSNQLVGHNPQPPFVPTKKPLPIPKSPSVNDLLTLNNNNNNNITSTTTTTTTTNTTTSISKPPSPIPKLNTPSPPSLTRESHKQPNININNNNTSSTTTTNNNNNKDNIVYSNNVIIPTNNYYTNSRAKPASPRTNNYKPTTPRGGGGGGGGKSLLSPPSSSVTANKSPLSLSPDSSLSPRRLNKHCFKCKVPLVPTDDITVSERKYYHYTCFEKDKAAKQQQCTKCDKQPLHGEYVSKRIQMFENIKGGSSIIGGGGGSSSSTNRSVGTSKR</sequence>
<dbReference type="PROSITE" id="PS50023">
    <property type="entry name" value="LIM_DOMAIN_2"/>
    <property type="match status" value="1"/>
</dbReference>
<feature type="region of interest" description="Disordered" evidence="4">
    <location>
        <begin position="958"/>
        <end position="1016"/>
    </location>
</feature>
<keyword evidence="8" id="KW-1185">Reference proteome</keyword>
<dbReference type="KEGG" id="dfa:DFA_03490"/>
<dbReference type="GO" id="GO:0046872">
    <property type="term" value="F:metal ion binding"/>
    <property type="evidence" value="ECO:0007669"/>
    <property type="project" value="UniProtKB-KW"/>
</dbReference>
<feature type="compositionally biased region" description="Low complexity" evidence="4">
    <location>
        <begin position="869"/>
        <end position="898"/>
    </location>
</feature>
<feature type="region of interest" description="Disordered" evidence="4">
    <location>
        <begin position="610"/>
        <end position="670"/>
    </location>
</feature>
<feature type="compositionally biased region" description="Low complexity" evidence="4">
    <location>
        <begin position="692"/>
        <end position="710"/>
    </location>
</feature>
<evidence type="ECO:0000256" key="3">
    <source>
        <dbReference type="PROSITE-ProRule" id="PRU00125"/>
    </source>
</evidence>
<evidence type="ECO:0000313" key="8">
    <source>
        <dbReference type="Proteomes" id="UP000007797"/>
    </source>
</evidence>
<feature type="compositionally biased region" description="Polar residues" evidence="4">
    <location>
        <begin position="994"/>
        <end position="1004"/>
    </location>
</feature>
<dbReference type="PANTHER" id="PTHR15288">
    <property type="entry name" value="DENN DOMAIN-CONTAINING PROTEIN 2"/>
    <property type="match status" value="1"/>
</dbReference>
<dbReference type="InterPro" id="IPR005112">
    <property type="entry name" value="dDENN_dom"/>
</dbReference>
<dbReference type="GeneID" id="14876850"/>
<dbReference type="Gene3D" id="3.30.450.200">
    <property type="match status" value="1"/>
</dbReference>
<dbReference type="SMART" id="SM00800">
    <property type="entry name" value="uDENN"/>
    <property type="match status" value="1"/>
</dbReference>
<feature type="compositionally biased region" description="Polar residues" evidence="4">
    <location>
        <begin position="1101"/>
        <end position="1110"/>
    </location>
</feature>
<protein>
    <recommendedName>
        <fullName evidence="9">UDENN domain-containing protein</fullName>
    </recommendedName>
</protein>
<keyword evidence="3" id="KW-0440">LIM domain</keyword>
<feature type="region of interest" description="Disordered" evidence="4">
    <location>
        <begin position="777"/>
        <end position="946"/>
    </location>
</feature>
<dbReference type="Pfam" id="PF03456">
    <property type="entry name" value="uDENN"/>
    <property type="match status" value="1"/>
</dbReference>
<dbReference type="SMART" id="SM00801">
    <property type="entry name" value="dDENN"/>
    <property type="match status" value="1"/>
</dbReference>
<name>F4PHQ8_CACFS</name>
<dbReference type="AlphaFoldDB" id="F4PHQ8"/>
<accession>F4PHQ8</accession>
<dbReference type="Gene3D" id="2.10.110.10">
    <property type="entry name" value="Cysteine Rich Protein"/>
    <property type="match status" value="1"/>
</dbReference>